<evidence type="ECO:0000313" key="2">
    <source>
        <dbReference type="Proteomes" id="UP001189429"/>
    </source>
</evidence>
<dbReference type="EMBL" id="CAUYUJ010003063">
    <property type="protein sequence ID" value="CAK0803659.1"/>
    <property type="molecule type" value="Genomic_DNA"/>
</dbReference>
<gene>
    <name evidence="1" type="ORF">PCOR1329_LOCUS10757</name>
</gene>
<protein>
    <submittedName>
        <fullName evidence="1">Uncharacterized protein</fullName>
    </submittedName>
</protein>
<evidence type="ECO:0000313" key="1">
    <source>
        <dbReference type="EMBL" id="CAK0803659.1"/>
    </source>
</evidence>
<sequence length="97" mass="10777">VAGQVVSVCNYGLGRIGRQAARAATKDPQPELKIVDAGHGLHKRKFGLDLDKDGSLCEGRLEDPKGQEDPKGLHKHKFGWDLDEDERLCEDRPDMLE</sequence>
<feature type="non-terminal residue" evidence="1">
    <location>
        <position position="97"/>
    </location>
</feature>
<name>A0ABN9QD91_9DINO</name>
<keyword evidence="2" id="KW-1185">Reference proteome</keyword>
<organism evidence="1 2">
    <name type="scientific">Prorocentrum cordatum</name>
    <dbReference type="NCBI Taxonomy" id="2364126"/>
    <lineage>
        <taxon>Eukaryota</taxon>
        <taxon>Sar</taxon>
        <taxon>Alveolata</taxon>
        <taxon>Dinophyceae</taxon>
        <taxon>Prorocentrales</taxon>
        <taxon>Prorocentraceae</taxon>
        <taxon>Prorocentrum</taxon>
    </lineage>
</organism>
<feature type="non-terminal residue" evidence="1">
    <location>
        <position position="1"/>
    </location>
</feature>
<accession>A0ABN9QD91</accession>
<proteinExistence type="predicted"/>
<comment type="caution">
    <text evidence="1">The sequence shown here is derived from an EMBL/GenBank/DDBJ whole genome shotgun (WGS) entry which is preliminary data.</text>
</comment>
<reference evidence="1" key="1">
    <citation type="submission" date="2023-10" db="EMBL/GenBank/DDBJ databases">
        <authorList>
            <person name="Chen Y."/>
            <person name="Shah S."/>
            <person name="Dougan E. K."/>
            <person name="Thang M."/>
            <person name="Chan C."/>
        </authorList>
    </citation>
    <scope>NUCLEOTIDE SEQUENCE [LARGE SCALE GENOMIC DNA]</scope>
</reference>
<dbReference type="Proteomes" id="UP001189429">
    <property type="component" value="Unassembled WGS sequence"/>
</dbReference>